<dbReference type="GO" id="GO:0009082">
    <property type="term" value="P:branched-chain amino acid biosynthetic process"/>
    <property type="evidence" value="ECO:0007669"/>
    <property type="project" value="TreeGrafter"/>
</dbReference>
<dbReference type="EMBL" id="VEPZ02001739">
    <property type="protein sequence ID" value="KAE8659056.1"/>
    <property type="molecule type" value="Genomic_DNA"/>
</dbReference>
<sequence length="157" mass="17081">MPTVFPTAKLPLAAPKINRRCIRITAQSQATVTAFSSSLPTVKLDRFSSRITKPNSRGGSQAMLNAFGLLEDDLSKLQVGISSVWYEGNTCNMHLLKLSEAVNRGVDEIGMVGSRFNTMGLAMGTRGMCYSMQSRDSIADSIETVMNAQSYDGNIYT</sequence>
<organism evidence="4 5">
    <name type="scientific">Hibiscus syriacus</name>
    <name type="common">Rose of Sharon</name>
    <dbReference type="NCBI Taxonomy" id="106335"/>
    <lineage>
        <taxon>Eukaryota</taxon>
        <taxon>Viridiplantae</taxon>
        <taxon>Streptophyta</taxon>
        <taxon>Embryophyta</taxon>
        <taxon>Tracheophyta</taxon>
        <taxon>Spermatophyta</taxon>
        <taxon>Magnoliopsida</taxon>
        <taxon>eudicotyledons</taxon>
        <taxon>Gunneridae</taxon>
        <taxon>Pentapetalae</taxon>
        <taxon>rosids</taxon>
        <taxon>malvids</taxon>
        <taxon>Malvales</taxon>
        <taxon>Malvaceae</taxon>
        <taxon>Malvoideae</taxon>
        <taxon>Hibiscus</taxon>
    </lineage>
</organism>
<dbReference type="GO" id="GO:0004160">
    <property type="term" value="F:dihydroxy-acid dehydratase activity"/>
    <property type="evidence" value="ECO:0007669"/>
    <property type="project" value="TreeGrafter"/>
</dbReference>
<evidence type="ECO:0000313" key="5">
    <source>
        <dbReference type="Proteomes" id="UP000436088"/>
    </source>
</evidence>
<feature type="domain" description="Dihydroxy-acid/6-phosphogluconate dehydratase N-terminal" evidence="3">
    <location>
        <begin position="78"/>
        <end position="156"/>
    </location>
</feature>
<comment type="similarity">
    <text evidence="1">Belongs to the IlvD/Edd family.</text>
</comment>
<dbReference type="PANTHER" id="PTHR21000">
    <property type="entry name" value="DIHYDROXY-ACID DEHYDRATASE DAD"/>
    <property type="match status" value="1"/>
</dbReference>
<dbReference type="Proteomes" id="UP000436088">
    <property type="component" value="Unassembled WGS sequence"/>
</dbReference>
<evidence type="ECO:0000256" key="1">
    <source>
        <dbReference type="ARBA" id="ARBA00006486"/>
    </source>
</evidence>
<reference evidence="4" key="1">
    <citation type="submission" date="2019-09" db="EMBL/GenBank/DDBJ databases">
        <title>Draft genome information of white flower Hibiscus syriacus.</title>
        <authorList>
            <person name="Kim Y.-M."/>
        </authorList>
    </citation>
    <scope>NUCLEOTIDE SEQUENCE [LARGE SCALE GENOMIC DNA]</scope>
    <source>
        <strain evidence="4">YM2019G1</strain>
    </source>
</reference>
<gene>
    <name evidence="4" type="ORF">F3Y22_tig00116965pilonHSYRG00737</name>
</gene>
<accession>A0A6A2XAB7</accession>
<comment type="caution">
    <text evidence="4">The sequence shown here is derived from an EMBL/GenBank/DDBJ whole genome shotgun (WGS) entry which is preliminary data.</text>
</comment>
<dbReference type="InterPro" id="IPR000581">
    <property type="entry name" value="ILV_EDD_N"/>
</dbReference>
<keyword evidence="2" id="KW-0456">Lyase</keyword>
<dbReference type="Pfam" id="PF00920">
    <property type="entry name" value="ILVD_EDD_N"/>
    <property type="match status" value="1"/>
</dbReference>
<dbReference type="InterPro" id="IPR037237">
    <property type="entry name" value="IlvD/EDD_N"/>
</dbReference>
<evidence type="ECO:0000313" key="4">
    <source>
        <dbReference type="EMBL" id="KAE8659056.1"/>
    </source>
</evidence>
<name>A0A6A2XAB7_HIBSY</name>
<keyword evidence="5" id="KW-1185">Reference proteome</keyword>
<dbReference type="AlphaFoldDB" id="A0A6A2XAB7"/>
<evidence type="ECO:0000256" key="2">
    <source>
        <dbReference type="ARBA" id="ARBA00023239"/>
    </source>
</evidence>
<dbReference type="SUPFAM" id="SSF143975">
    <property type="entry name" value="IlvD/EDD N-terminal domain-like"/>
    <property type="match status" value="1"/>
</dbReference>
<protein>
    <submittedName>
        <fullName evidence="4">RING/U-box superfamily protein, putative isoform 1</fullName>
    </submittedName>
</protein>
<dbReference type="GO" id="GO:0009570">
    <property type="term" value="C:chloroplast stroma"/>
    <property type="evidence" value="ECO:0007669"/>
    <property type="project" value="TreeGrafter"/>
</dbReference>
<dbReference type="InterPro" id="IPR050165">
    <property type="entry name" value="DHAD_IlvD/Edd"/>
</dbReference>
<dbReference type="PANTHER" id="PTHR21000:SF5">
    <property type="entry name" value="DIHYDROXY-ACID DEHYDRATASE, MITOCHONDRIAL"/>
    <property type="match status" value="1"/>
</dbReference>
<proteinExistence type="inferred from homology"/>
<evidence type="ECO:0000259" key="3">
    <source>
        <dbReference type="Pfam" id="PF00920"/>
    </source>
</evidence>